<keyword evidence="1" id="KW-1133">Transmembrane helix</keyword>
<gene>
    <name evidence="2" type="ORF">BO78DRAFT_425583</name>
</gene>
<keyword evidence="1" id="KW-0812">Transmembrane</keyword>
<dbReference type="EMBL" id="KZ826317">
    <property type="protein sequence ID" value="PYI11662.1"/>
    <property type="molecule type" value="Genomic_DNA"/>
</dbReference>
<dbReference type="AlphaFoldDB" id="A0A319EN44"/>
<name>A0A319EN44_ASPSB</name>
<evidence type="ECO:0000313" key="3">
    <source>
        <dbReference type="Proteomes" id="UP000248423"/>
    </source>
</evidence>
<dbReference type="Proteomes" id="UP000248423">
    <property type="component" value="Unassembled WGS sequence"/>
</dbReference>
<protein>
    <submittedName>
        <fullName evidence="2">Uncharacterized protein</fullName>
    </submittedName>
</protein>
<dbReference type="STRING" id="1448318.A0A319EN44"/>
<reference evidence="2 3" key="1">
    <citation type="submission" date="2018-02" db="EMBL/GenBank/DDBJ databases">
        <title>The genomes of Aspergillus section Nigri reveals drivers in fungal speciation.</title>
        <authorList>
            <consortium name="DOE Joint Genome Institute"/>
            <person name="Vesth T.C."/>
            <person name="Nybo J."/>
            <person name="Theobald S."/>
            <person name="Brandl J."/>
            <person name="Frisvad J.C."/>
            <person name="Nielsen K.F."/>
            <person name="Lyhne E.K."/>
            <person name="Kogle M.E."/>
            <person name="Kuo A."/>
            <person name="Riley R."/>
            <person name="Clum A."/>
            <person name="Nolan M."/>
            <person name="Lipzen A."/>
            <person name="Salamov A."/>
            <person name="Henrissat B."/>
            <person name="Wiebenga A."/>
            <person name="De vries R.P."/>
            <person name="Grigoriev I.V."/>
            <person name="Mortensen U.H."/>
            <person name="Andersen M.R."/>
            <person name="Baker S.E."/>
        </authorList>
    </citation>
    <scope>NUCLEOTIDE SEQUENCE [LARGE SCALE GENOMIC DNA]</scope>
    <source>
        <strain evidence="2 3">CBS 121057</strain>
    </source>
</reference>
<sequence>MPSRILDFVPDMVRQAALRQGVANVEVDTSATSMASIPSALKEAYRAGNYQTIQEYNDKSTSDMNPIYENIHQNQDGAFFKIHNESDNRDYWMSISGDWLKPDGYMWCYCPDSASSGRAATTMVAQVGTFSTNAQTLGISNKILESSWSNVTSSTMATVLASIVGKYLYNRISGMVIDQAAASATAAAGEYLVEAGIISSAFWAGIAGTAAGLIVGAVVGAAAYYLVSYIADFVSRDYWVGVNIHNWETDTTYTVTDYYFDNAQISGGGVFQEETLTNGGSEVVLPNGMATTDQNIFSYVVLFMKNVNTIFEGLGVAFKVVSADGKSGFLLKYKCPRFGDNTLGLTGDISQSVTDYYNDDSTWASSGSYNTQTTISGTGVSILGTTNALSGLSSHLYQFDINIGLQPTATFAQKPDSTPQRTVRSIPERPALPRVPHLDETVRLPNGELSRVIAGPAPTNRAKL</sequence>
<keyword evidence="3" id="KW-1185">Reference proteome</keyword>
<organism evidence="2 3">
    <name type="scientific">Aspergillus sclerotiicarbonarius (strain CBS 121057 / IBT 28362)</name>
    <dbReference type="NCBI Taxonomy" id="1448318"/>
    <lineage>
        <taxon>Eukaryota</taxon>
        <taxon>Fungi</taxon>
        <taxon>Dikarya</taxon>
        <taxon>Ascomycota</taxon>
        <taxon>Pezizomycotina</taxon>
        <taxon>Eurotiomycetes</taxon>
        <taxon>Eurotiomycetidae</taxon>
        <taxon>Eurotiales</taxon>
        <taxon>Aspergillaceae</taxon>
        <taxon>Aspergillus</taxon>
        <taxon>Aspergillus subgen. Circumdati</taxon>
    </lineage>
</organism>
<feature type="transmembrane region" description="Helical" evidence="1">
    <location>
        <begin position="202"/>
        <end position="227"/>
    </location>
</feature>
<proteinExistence type="predicted"/>
<keyword evidence="1" id="KW-0472">Membrane</keyword>
<dbReference type="OrthoDB" id="5425247at2759"/>
<dbReference type="VEuPathDB" id="FungiDB:BO78DRAFT_425583"/>
<evidence type="ECO:0000256" key="1">
    <source>
        <dbReference type="SAM" id="Phobius"/>
    </source>
</evidence>
<accession>A0A319EN44</accession>
<evidence type="ECO:0000313" key="2">
    <source>
        <dbReference type="EMBL" id="PYI11662.1"/>
    </source>
</evidence>